<accession>A0AAJ1T6L5</accession>
<keyword evidence="4" id="KW-1185">Reference proteome</keyword>
<feature type="transmembrane region" description="Helical" evidence="2">
    <location>
        <begin position="39"/>
        <end position="59"/>
    </location>
</feature>
<keyword evidence="2" id="KW-0812">Transmembrane</keyword>
<keyword evidence="1" id="KW-0175">Coiled coil</keyword>
<dbReference type="EMBL" id="JAUSUC010000036">
    <property type="protein sequence ID" value="MDQ0216126.1"/>
    <property type="molecule type" value="Genomic_DNA"/>
</dbReference>
<protein>
    <submittedName>
        <fullName evidence="3">Uncharacterized protein</fullName>
    </submittedName>
</protein>
<evidence type="ECO:0000313" key="3">
    <source>
        <dbReference type="EMBL" id="MDQ0216126.1"/>
    </source>
</evidence>
<name>A0AAJ1T6L5_9BACI</name>
<evidence type="ECO:0000256" key="2">
    <source>
        <dbReference type="SAM" id="Phobius"/>
    </source>
</evidence>
<reference evidence="3" key="1">
    <citation type="submission" date="2023-07" db="EMBL/GenBank/DDBJ databases">
        <title>Genomic Encyclopedia of Type Strains, Phase IV (KMG-IV): sequencing the most valuable type-strain genomes for metagenomic binning, comparative biology and taxonomic classification.</title>
        <authorList>
            <person name="Goeker M."/>
        </authorList>
    </citation>
    <scope>NUCLEOTIDE SEQUENCE</scope>
    <source>
        <strain evidence="3">DSM 23947</strain>
    </source>
</reference>
<dbReference type="AlphaFoldDB" id="A0AAJ1T6L5"/>
<comment type="caution">
    <text evidence="3">The sequence shown here is derived from an EMBL/GenBank/DDBJ whole genome shotgun (WGS) entry which is preliminary data.</text>
</comment>
<evidence type="ECO:0000256" key="1">
    <source>
        <dbReference type="SAM" id="Coils"/>
    </source>
</evidence>
<dbReference type="Proteomes" id="UP001237207">
    <property type="component" value="Unassembled WGS sequence"/>
</dbReference>
<keyword evidence="2" id="KW-1133">Transmembrane helix</keyword>
<evidence type="ECO:0000313" key="4">
    <source>
        <dbReference type="Proteomes" id="UP001237207"/>
    </source>
</evidence>
<proteinExistence type="predicted"/>
<organism evidence="3 4">
    <name type="scientific">Oikeobacillus pervagus</name>
    <dbReference type="NCBI Taxonomy" id="1325931"/>
    <lineage>
        <taxon>Bacteria</taxon>
        <taxon>Bacillati</taxon>
        <taxon>Bacillota</taxon>
        <taxon>Bacilli</taxon>
        <taxon>Bacillales</taxon>
        <taxon>Bacillaceae</taxon>
        <taxon>Oikeobacillus</taxon>
    </lineage>
</organism>
<sequence>MNPQEESNSKWKEEFRELKESIQRIEMDIQEIKKRRETITLVGQIGGIILGAIVLIGIFW</sequence>
<gene>
    <name evidence="3" type="ORF">J2S13_002548</name>
</gene>
<keyword evidence="2" id="KW-0472">Membrane</keyword>
<dbReference type="RefSeq" id="WP_307258125.1">
    <property type="nucleotide sequence ID" value="NZ_JAUSUC010000036.1"/>
</dbReference>
<feature type="coiled-coil region" evidence="1">
    <location>
        <begin position="8"/>
        <end position="35"/>
    </location>
</feature>